<keyword evidence="3 6" id="KW-0813">Transport</keyword>
<proteinExistence type="inferred from homology"/>
<dbReference type="InterPro" id="IPR016635">
    <property type="entry name" value="AP_complex_ssu"/>
</dbReference>
<evidence type="ECO:0000256" key="1">
    <source>
        <dbReference type="ARBA" id="ARBA00004308"/>
    </source>
</evidence>
<dbReference type="PIRSF" id="PIRSF015588">
    <property type="entry name" value="AP_complex_sigma"/>
    <property type="match status" value="1"/>
</dbReference>
<dbReference type="AlphaFoldDB" id="A0A507D2H9"/>
<evidence type="ECO:0000313" key="8">
    <source>
        <dbReference type="EMBL" id="TPX45676.1"/>
    </source>
</evidence>
<dbReference type="OrthoDB" id="371463at2759"/>
<gene>
    <name evidence="8" type="ORF">SeLEV6574_g03722</name>
</gene>
<dbReference type="PROSITE" id="PS00989">
    <property type="entry name" value="CLAT_ADAPTOR_S"/>
    <property type="match status" value="1"/>
</dbReference>
<sequence length="167" mass="19712">MIHWVVAFSRHGKLRLKKWFKTESQHDKQKLINEAITMILARKSGMCNVLEHRETKLVYRRYASLYFCCCIDFEDNELIVLEFIHRFVQILDDYFGNVCELDLVFGFQMAYTQRVPKSRKLTSVGIRVRIVILDELVIDGEMQESSVKSVIGHIKKMSKEEMADEFQ</sequence>
<dbReference type="EMBL" id="QEAM01000133">
    <property type="protein sequence ID" value="TPX45676.1"/>
    <property type="molecule type" value="Genomic_DNA"/>
</dbReference>
<comment type="similarity">
    <text evidence="2 6">Belongs to the adaptor complexes small subunit family.</text>
</comment>
<evidence type="ECO:0000256" key="5">
    <source>
        <dbReference type="ARBA" id="ARBA00023136"/>
    </source>
</evidence>
<evidence type="ECO:0000313" key="9">
    <source>
        <dbReference type="Proteomes" id="UP000320475"/>
    </source>
</evidence>
<feature type="domain" description="AP complex mu/sigma subunit" evidence="7">
    <location>
        <begin position="1"/>
        <end position="112"/>
    </location>
</feature>
<dbReference type="Proteomes" id="UP000320475">
    <property type="component" value="Unassembled WGS sequence"/>
</dbReference>
<evidence type="ECO:0000256" key="2">
    <source>
        <dbReference type="ARBA" id="ARBA00006972"/>
    </source>
</evidence>
<dbReference type="Pfam" id="PF01217">
    <property type="entry name" value="Clat_adaptor_s"/>
    <property type="match status" value="1"/>
</dbReference>
<evidence type="ECO:0000256" key="4">
    <source>
        <dbReference type="ARBA" id="ARBA00022927"/>
    </source>
</evidence>
<dbReference type="SUPFAM" id="SSF64356">
    <property type="entry name" value="SNARE-like"/>
    <property type="match status" value="1"/>
</dbReference>
<evidence type="ECO:0000259" key="7">
    <source>
        <dbReference type="Pfam" id="PF01217"/>
    </source>
</evidence>
<dbReference type="InterPro" id="IPR000804">
    <property type="entry name" value="Clathrin_sm-chain_CS"/>
</dbReference>
<reference evidence="8 9" key="1">
    <citation type="journal article" date="2019" name="Sci. Rep.">
        <title>Comparative genomics of chytrid fungi reveal insights into the obligate biotrophic and pathogenic lifestyle of Synchytrium endobioticum.</title>
        <authorList>
            <person name="van de Vossenberg B.T.L.H."/>
            <person name="Warris S."/>
            <person name="Nguyen H.D.T."/>
            <person name="van Gent-Pelzer M.P.E."/>
            <person name="Joly D.L."/>
            <person name="van de Geest H.C."/>
            <person name="Bonants P.J.M."/>
            <person name="Smith D.S."/>
            <person name="Levesque C.A."/>
            <person name="van der Lee T.A.J."/>
        </authorList>
    </citation>
    <scope>NUCLEOTIDE SEQUENCE [LARGE SCALE GENOMIC DNA]</scope>
    <source>
        <strain evidence="8 9">LEV6574</strain>
    </source>
</reference>
<protein>
    <recommendedName>
        <fullName evidence="6">AP complex subunit sigma</fullName>
    </recommendedName>
</protein>
<dbReference type="GO" id="GO:0006886">
    <property type="term" value="P:intracellular protein transport"/>
    <property type="evidence" value="ECO:0007669"/>
    <property type="project" value="UniProtKB-UniRule"/>
</dbReference>
<dbReference type="GO" id="GO:0030117">
    <property type="term" value="C:membrane coat"/>
    <property type="evidence" value="ECO:0007669"/>
    <property type="project" value="InterPro"/>
</dbReference>
<name>A0A507D2H9_9FUNG</name>
<dbReference type="GO" id="GO:0016192">
    <property type="term" value="P:vesicle-mediated transport"/>
    <property type="evidence" value="ECO:0007669"/>
    <property type="project" value="InterPro"/>
</dbReference>
<accession>A0A507D2H9</accession>
<dbReference type="InterPro" id="IPR011012">
    <property type="entry name" value="Longin-like_dom_sf"/>
</dbReference>
<comment type="caution">
    <text evidence="8">The sequence shown here is derived from an EMBL/GenBank/DDBJ whole genome shotgun (WGS) entry which is preliminary data.</text>
</comment>
<dbReference type="VEuPathDB" id="FungiDB:SeMB42_g04150"/>
<organism evidence="8 9">
    <name type="scientific">Synchytrium endobioticum</name>
    <dbReference type="NCBI Taxonomy" id="286115"/>
    <lineage>
        <taxon>Eukaryota</taxon>
        <taxon>Fungi</taxon>
        <taxon>Fungi incertae sedis</taxon>
        <taxon>Chytridiomycota</taxon>
        <taxon>Chytridiomycota incertae sedis</taxon>
        <taxon>Chytridiomycetes</taxon>
        <taxon>Synchytriales</taxon>
        <taxon>Synchytriaceae</taxon>
        <taxon>Synchytrium</taxon>
    </lineage>
</organism>
<dbReference type="PANTHER" id="PTHR11753">
    <property type="entry name" value="ADAPTOR COMPLEXES SMALL SUBUNIT FAMILY"/>
    <property type="match status" value="1"/>
</dbReference>
<dbReference type="Gene3D" id="3.30.450.60">
    <property type="match status" value="1"/>
</dbReference>
<comment type="subcellular location">
    <subcellularLocation>
        <location evidence="1">Endomembrane system</location>
    </subcellularLocation>
</comment>
<evidence type="ECO:0000256" key="6">
    <source>
        <dbReference type="PIRNR" id="PIRNR015588"/>
    </source>
</evidence>
<evidence type="ECO:0000256" key="3">
    <source>
        <dbReference type="ARBA" id="ARBA00022448"/>
    </source>
</evidence>
<dbReference type="InterPro" id="IPR022775">
    <property type="entry name" value="AP_mu_sigma_su"/>
</dbReference>
<keyword evidence="5 6" id="KW-0472">Membrane</keyword>
<dbReference type="GO" id="GO:0012505">
    <property type="term" value="C:endomembrane system"/>
    <property type="evidence" value="ECO:0007669"/>
    <property type="project" value="UniProtKB-SubCell"/>
</dbReference>
<keyword evidence="4 6" id="KW-0653">Protein transport</keyword>